<comment type="subcellular location">
    <subcellularLocation>
        <location evidence="1">Cell membrane</location>
        <topology evidence="1">Multi-pass membrane protein</topology>
    </subcellularLocation>
</comment>
<keyword evidence="5 7" id="KW-1133">Transmembrane helix</keyword>
<dbReference type="Proteomes" id="UP000007463">
    <property type="component" value="Chromosome"/>
</dbReference>
<dbReference type="KEGG" id="fte:Fluta_2040"/>
<feature type="domain" description="ABC3 transporter permease C-terminal" evidence="8">
    <location>
        <begin position="443"/>
        <end position="568"/>
    </location>
</feature>
<feature type="domain" description="MacB-like periplasmic core" evidence="9">
    <location>
        <begin position="45"/>
        <end position="226"/>
    </location>
</feature>
<protein>
    <recommendedName>
        <fullName evidence="12">ABC3 transporter permease protein domain-containing protein</fullName>
    </recommendedName>
</protein>
<dbReference type="EMBL" id="CP002542">
    <property type="protein sequence ID" value="AEA44026.1"/>
    <property type="molecule type" value="Genomic_DNA"/>
</dbReference>
<keyword evidence="6 7" id="KW-0472">Membrane</keyword>
<dbReference type="OrthoDB" id="1522670at2"/>
<organism evidence="10 11">
    <name type="scientific">Fluviicola taffensis (strain DSM 16823 / NCIMB 13979 / RW262)</name>
    <dbReference type="NCBI Taxonomy" id="755732"/>
    <lineage>
        <taxon>Bacteria</taxon>
        <taxon>Pseudomonadati</taxon>
        <taxon>Bacteroidota</taxon>
        <taxon>Flavobacteriia</taxon>
        <taxon>Flavobacteriales</taxon>
        <taxon>Crocinitomicaceae</taxon>
        <taxon>Fluviicola</taxon>
    </lineage>
</organism>
<dbReference type="STRING" id="755732.Fluta_2040"/>
<feature type="transmembrane region" description="Helical" evidence="7">
    <location>
        <begin position="487"/>
        <end position="517"/>
    </location>
</feature>
<dbReference type="GO" id="GO:0098797">
    <property type="term" value="C:plasma membrane protein complex"/>
    <property type="evidence" value="ECO:0007669"/>
    <property type="project" value="TreeGrafter"/>
</dbReference>
<dbReference type="InterPro" id="IPR051447">
    <property type="entry name" value="Lipoprotein-release_system"/>
</dbReference>
<comment type="similarity">
    <text evidence="2">Belongs to the ABC-4 integral membrane protein family. LolC/E subfamily.</text>
</comment>
<dbReference type="eggNOG" id="COG4591">
    <property type="taxonomic scope" value="Bacteria"/>
</dbReference>
<evidence type="ECO:0000259" key="8">
    <source>
        <dbReference type="Pfam" id="PF02687"/>
    </source>
</evidence>
<dbReference type="AlphaFoldDB" id="F2IKC3"/>
<proteinExistence type="inferred from homology"/>
<evidence type="ECO:0000256" key="1">
    <source>
        <dbReference type="ARBA" id="ARBA00004651"/>
    </source>
</evidence>
<evidence type="ECO:0000256" key="5">
    <source>
        <dbReference type="ARBA" id="ARBA00022989"/>
    </source>
</evidence>
<evidence type="ECO:0000256" key="3">
    <source>
        <dbReference type="ARBA" id="ARBA00022475"/>
    </source>
</evidence>
<dbReference type="RefSeq" id="WP_013686796.1">
    <property type="nucleotide sequence ID" value="NC_015321.1"/>
</dbReference>
<evidence type="ECO:0000256" key="4">
    <source>
        <dbReference type="ARBA" id="ARBA00022692"/>
    </source>
</evidence>
<keyword evidence="11" id="KW-1185">Reference proteome</keyword>
<reference evidence="10 11" key="1">
    <citation type="journal article" date="2011" name="Stand. Genomic Sci.">
        <title>Complete genome sequence of the gliding freshwater bacterium Fluviicola taffensis type strain (RW262).</title>
        <authorList>
            <person name="Woyke T."/>
            <person name="Chertkov O."/>
            <person name="Lapidus A."/>
            <person name="Nolan M."/>
            <person name="Lucas S."/>
            <person name="Del Rio T.G."/>
            <person name="Tice H."/>
            <person name="Cheng J.F."/>
            <person name="Tapia R."/>
            <person name="Han C."/>
            <person name="Goodwin L."/>
            <person name="Pitluck S."/>
            <person name="Liolios K."/>
            <person name="Pagani I."/>
            <person name="Ivanova N."/>
            <person name="Huntemann M."/>
            <person name="Mavromatis K."/>
            <person name="Mikhailova N."/>
            <person name="Pati A."/>
            <person name="Chen A."/>
            <person name="Palaniappan K."/>
            <person name="Land M."/>
            <person name="Hauser L."/>
            <person name="Brambilla E.M."/>
            <person name="Rohde M."/>
            <person name="Mwirichia R."/>
            <person name="Sikorski J."/>
            <person name="Tindall B.J."/>
            <person name="Goker M."/>
            <person name="Bristow J."/>
            <person name="Eisen J.A."/>
            <person name="Markowitz V."/>
            <person name="Hugenholtz P."/>
            <person name="Klenk H.P."/>
            <person name="Kyrpides N.C."/>
        </authorList>
    </citation>
    <scope>NUCLEOTIDE SEQUENCE [LARGE SCALE GENOMIC DNA]</scope>
    <source>
        <strain evidence="11">DSM 16823 / RW262 / RW262</strain>
    </source>
</reference>
<accession>F2IKC3</accession>
<sequence>MYFRIRMGNNWNVIFFIAKKLQRKQAVVDESLQGTKRAAKPITRIAVLSISLAMVVNIVTIAVVEGFQQEVSRKVIGFGSHISIQKEGEISLRESEPLMRNPTFEKLLRKINGVTHVQSVAYKPALIQSRGNVAQKEILGVVLKGVDKNYDWSFFKSYLKEGKLPTFKERASTEVLISKRIANDLHYKLGDTINAYFVKQRPIQRQFHIVGIYETGLEDFDKELVFCYLPQVQQLNDWGITSEILIDDTLSPYGELIIRAQVSGGNGNYRFDWGEGYEKYAGFSICPTKDTTIRLIVSDYWTFMDEPAGSLDARDGETTIPDTTYLKIKVRGDKMAFCNFKVDSEQKLVRKFLDQEGYHYQLNGGQKTLDVESFPGKGSFSEYIGSYELSVKDFSDIENQKFKIRKVVAYNPDFQQQVKVNSIKDNQRDLFVWLSFLDINLAIVLILMLVIGIVNMGSALLVLILVRTNFIGVLKAMGGNNGFVRKIFLVHIGQLILKGMIWGNVVGIGLCWLQYQFHIIPLDPKVYYLNTVPIEFSLLKIGVLNCITLGVCLIALFVPSLLISRINPAKSIRFK</sequence>
<dbReference type="Pfam" id="PF02687">
    <property type="entry name" value="FtsX"/>
    <property type="match status" value="1"/>
</dbReference>
<keyword evidence="3" id="KW-1003">Cell membrane</keyword>
<dbReference type="Pfam" id="PF12704">
    <property type="entry name" value="MacB_PCD"/>
    <property type="match status" value="1"/>
</dbReference>
<dbReference type="PANTHER" id="PTHR30489:SF0">
    <property type="entry name" value="LIPOPROTEIN-RELEASING SYSTEM TRANSMEMBRANE PROTEIN LOLE"/>
    <property type="match status" value="1"/>
</dbReference>
<evidence type="ECO:0000313" key="11">
    <source>
        <dbReference type="Proteomes" id="UP000007463"/>
    </source>
</evidence>
<keyword evidence="4 7" id="KW-0812">Transmembrane</keyword>
<name>F2IKC3_FLUTR</name>
<dbReference type="InterPro" id="IPR003838">
    <property type="entry name" value="ABC3_permease_C"/>
</dbReference>
<feature type="transmembrane region" description="Helical" evidence="7">
    <location>
        <begin position="45"/>
        <end position="64"/>
    </location>
</feature>
<evidence type="ECO:0000256" key="2">
    <source>
        <dbReference type="ARBA" id="ARBA00005236"/>
    </source>
</evidence>
<evidence type="ECO:0000256" key="6">
    <source>
        <dbReference type="ARBA" id="ARBA00023136"/>
    </source>
</evidence>
<dbReference type="PANTHER" id="PTHR30489">
    <property type="entry name" value="LIPOPROTEIN-RELEASING SYSTEM TRANSMEMBRANE PROTEIN LOLE"/>
    <property type="match status" value="1"/>
</dbReference>
<dbReference type="HOGENOM" id="CLU_000604_8_2_10"/>
<evidence type="ECO:0000313" key="10">
    <source>
        <dbReference type="EMBL" id="AEA44026.1"/>
    </source>
</evidence>
<evidence type="ECO:0008006" key="12">
    <source>
        <dbReference type="Google" id="ProtNLM"/>
    </source>
</evidence>
<feature type="transmembrane region" description="Helical" evidence="7">
    <location>
        <begin position="441"/>
        <end position="466"/>
    </location>
</feature>
<evidence type="ECO:0000256" key="7">
    <source>
        <dbReference type="SAM" id="Phobius"/>
    </source>
</evidence>
<gene>
    <name evidence="10" type="ordered locus">Fluta_2040</name>
</gene>
<dbReference type="GO" id="GO:0044874">
    <property type="term" value="P:lipoprotein localization to outer membrane"/>
    <property type="evidence" value="ECO:0007669"/>
    <property type="project" value="TreeGrafter"/>
</dbReference>
<evidence type="ECO:0000259" key="9">
    <source>
        <dbReference type="Pfam" id="PF12704"/>
    </source>
</evidence>
<feature type="transmembrane region" description="Helical" evidence="7">
    <location>
        <begin position="537"/>
        <end position="563"/>
    </location>
</feature>
<dbReference type="InterPro" id="IPR025857">
    <property type="entry name" value="MacB_PCD"/>
</dbReference>
<reference evidence="11" key="2">
    <citation type="submission" date="2011-02" db="EMBL/GenBank/DDBJ databases">
        <title>The complete genome of Fluviicola taffensis DSM 16823.</title>
        <authorList>
            <consortium name="US DOE Joint Genome Institute (JGI-PGF)"/>
            <person name="Lucas S."/>
            <person name="Copeland A."/>
            <person name="Lapidus A."/>
            <person name="Bruce D."/>
            <person name="Goodwin L."/>
            <person name="Pitluck S."/>
            <person name="Kyrpides N."/>
            <person name="Mavromatis K."/>
            <person name="Ivanova N."/>
            <person name="Mikhailova N."/>
            <person name="Pagani I."/>
            <person name="Chertkov O."/>
            <person name="Detter J.C."/>
            <person name="Han C."/>
            <person name="Tapia R."/>
            <person name="Land M."/>
            <person name="Hauser L."/>
            <person name="Markowitz V."/>
            <person name="Cheng J.-F."/>
            <person name="Hugenholtz P."/>
            <person name="Woyke T."/>
            <person name="Wu D."/>
            <person name="Tindall B."/>
            <person name="Pomrenke H.G."/>
            <person name="Brambilla E."/>
            <person name="Klenk H.-P."/>
            <person name="Eisen J.A."/>
        </authorList>
    </citation>
    <scope>NUCLEOTIDE SEQUENCE [LARGE SCALE GENOMIC DNA]</scope>
    <source>
        <strain evidence="11">DSM 16823 / RW262 / RW262</strain>
    </source>
</reference>